<evidence type="ECO:0000313" key="2">
    <source>
        <dbReference type="EMBL" id="OOK68657.1"/>
    </source>
</evidence>
<protein>
    <submittedName>
        <fullName evidence="2">Uncharacterized protein</fullName>
    </submittedName>
</protein>
<gene>
    <name evidence="2" type="ORF">BZL30_7422</name>
</gene>
<dbReference type="Proteomes" id="UP000189229">
    <property type="component" value="Unassembled WGS sequence"/>
</dbReference>
<feature type="compositionally biased region" description="Basic and acidic residues" evidence="1">
    <location>
        <begin position="19"/>
        <end position="32"/>
    </location>
</feature>
<dbReference type="AlphaFoldDB" id="A0A1V3WNV5"/>
<feature type="region of interest" description="Disordered" evidence="1">
    <location>
        <begin position="55"/>
        <end position="77"/>
    </location>
</feature>
<accession>A0A1V3WNV5</accession>
<sequence>MDFVLDSSLRSGNGSDGDDPAHGDGGTHERPAIDSGPRSVVHGSTVEVQLATSLINSDPGPYSSRASLENLPNTFAG</sequence>
<feature type="region of interest" description="Disordered" evidence="1">
    <location>
        <begin position="1"/>
        <end position="39"/>
    </location>
</feature>
<comment type="caution">
    <text evidence="2">The sequence shown here is derived from an EMBL/GenBank/DDBJ whole genome shotgun (WGS) entry which is preliminary data.</text>
</comment>
<name>A0A1V3WNV5_MYCKA</name>
<evidence type="ECO:0000313" key="3">
    <source>
        <dbReference type="Proteomes" id="UP000189229"/>
    </source>
</evidence>
<proteinExistence type="predicted"/>
<feature type="compositionally biased region" description="Polar residues" evidence="1">
    <location>
        <begin position="64"/>
        <end position="77"/>
    </location>
</feature>
<reference evidence="2 3" key="1">
    <citation type="submission" date="2017-02" db="EMBL/GenBank/DDBJ databases">
        <title>Complete genome sequences of Mycobacterium kansasii strains isolated from rhesus macaques.</title>
        <authorList>
            <person name="Panda A."/>
            <person name="Nagaraj S."/>
            <person name="Zhao X."/>
            <person name="Tettelin H."/>
            <person name="Detolla L.J."/>
        </authorList>
    </citation>
    <scope>NUCLEOTIDE SEQUENCE [LARGE SCALE GENOMIC DNA]</scope>
    <source>
        <strain evidence="2 3">11-3813</strain>
    </source>
</reference>
<organism evidence="2 3">
    <name type="scientific">Mycobacterium kansasii</name>
    <dbReference type="NCBI Taxonomy" id="1768"/>
    <lineage>
        <taxon>Bacteria</taxon>
        <taxon>Bacillati</taxon>
        <taxon>Actinomycetota</taxon>
        <taxon>Actinomycetes</taxon>
        <taxon>Mycobacteriales</taxon>
        <taxon>Mycobacteriaceae</taxon>
        <taxon>Mycobacterium</taxon>
    </lineage>
</organism>
<dbReference type="EMBL" id="MVBM01000007">
    <property type="protein sequence ID" value="OOK68657.1"/>
    <property type="molecule type" value="Genomic_DNA"/>
</dbReference>
<evidence type="ECO:0000256" key="1">
    <source>
        <dbReference type="SAM" id="MobiDB-lite"/>
    </source>
</evidence>